<dbReference type="SMART" id="SM00326">
    <property type="entry name" value="SH3"/>
    <property type="match status" value="2"/>
</dbReference>
<dbReference type="InterPro" id="IPR035549">
    <property type="entry name" value="Bem1/Scd2_SH3_2"/>
</dbReference>
<dbReference type="InterPro" id="IPR000270">
    <property type="entry name" value="PB1_dom"/>
</dbReference>
<dbReference type="SMART" id="SM00666">
    <property type="entry name" value="PB1"/>
    <property type="match status" value="1"/>
</dbReference>
<feature type="compositionally biased region" description="Basic and acidic residues" evidence="4">
    <location>
        <begin position="573"/>
        <end position="590"/>
    </location>
</feature>
<sequence>MSSGIPPWRATASATATAPHFPAHATPAYIPVQARRSFAHTSTTAMAPQPQPTTTQAPRKRVEWPATLRSYVQRSFAPENQLPGVNRQEMEVKLKGVITEAAEKNQLEKINWDALPLPQVMIQNERNQILTNPAVSGWSASLLTAAQKPDTVTEDVSRKRKSAEYGDKDSCPPWRQTNNHHAFGDRITYPSADKRQRVDHKNPSKSKANLEMRRKRFEEPRARYGSSPSSSRGESPAPSADQGPVVGRCQELEKNYFRLTSAPNPDTVRPLHVLHKTLDLLKKKWKKDNNYGYICDQFKSLRQDLTVQHIRNEFTVSVYEIHARIALEKGDLGEYNQCQTQLRALYAQNLGGHPTEFKAYRILYFIHTRNWTAMNDALADLTAADKRDPAVKHALDVRSALALGNYHRFFQLYLDTPNMGAYLMDMFVDRERLSALAAMCKAYKPDVKIRFITEELGFESDEQSARFILDHASEDLLQEKDGSVRLLTSGRAAQLFEAAKSEAHRVVIKALYDYQPEPGNTQELAFSKGDFFHVISREDDLDWYEACNPLIPSARGLVPVSFFEVIGKNERDSGGSVDLHKNKESHDSGFSDRGPARFPSPDHTPTQLQHSPATLRMSTLGKGSSAMVYGIVQYDFQAERPDELDAKAGEAIIVIAQSNPEWFVAKPIGRLGGPGLIPVSFIELRDMQTGQAVTDPLEAVKRAGVPRVEEWKKMTAEYKNSSITLGKIDSAAAAMQSVTSGVEKMSMGRNSAGHASQNGNAYGYHNRNASKASLPQHLSQPPMPNHHQPLVAPVAASIPRYCFDNDKYWYIIEAKMEDGRCWELSRYYHDFYDFQIALLTQFEEEAGNRGKPRTLPFMPGPVTHVTDAISNGRRQNLDEYIKKLLAMPPHISRCQLVRQLFAPRPGDFEIDPSAFGEDARYSGGSHHSSTQEASRSASRQSSQAQMSSHPDRASHQRNQPSLSHPADRPAPMNRQASSLTQVSTASSGGAMKVKVFFQDDLIAIRVPSDISFQQLREKLLDRLKLNEEIVVQYKDEPSGAYMDLNNDSDLDTAMQRNSKLTLYVGLA</sequence>
<dbReference type="AlphaFoldDB" id="A0A8H4M1L7"/>
<evidence type="ECO:0008006" key="11">
    <source>
        <dbReference type="Google" id="ProtNLM"/>
    </source>
</evidence>
<dbReference type="CDD" id="cd11878">
    <property type="entry name" value="SH3_Bem1p_1"/>
    <property type="match status" value="1"/>
</dbReference>
<dbReference type="FunFam" id="3.10.20.90:FF:000250">
    <property type="entry name" value="Protein kinase activator Bem1"/>
    <property type="match status" value="1"/>
</dbReference>
<dbReference type="Pfam" id="PF00787">
    <property type="entry name" value="PX"/>
    <property type="match status" value="1"/>
</dbReference>
<dbReference type="Gene3D" id="3.30.1520.10">
    <property type="entry name" value="Phox-like domain"/>
    <property type="match status" value="1"/>
</dbReference>
<evidence type="ECO:0000259" key="6">
    <source>
        <dbReference type="PROSITE" id="PS50195"/>
    </source>
</evidence>
<feature type="compositionally biased region" description="Low complexity" evidence="4">
    <location>
        <begin position="223"/>
        <end position="240"/>
    </location>
</feature>
<dbReference type="GO" id="GO:0060090">
    <property type="term" value="F:molecular adaptor activity"/>
    <property type="evidence" value="ECO:0007669"/>
    <property type="project" value="UniProtKB-ARBA"/>
</dbReference>
<dbReference type="CDD" id="cd06890">
    <property type="entry name" value="PX_Bem1p"/>
    <property type="match status" value="1"/>
</dbReference>
<keyword evidence="2" id="KW-0677">Repeat</keyword>
<feature type="domain" description="PX" evidence="6">
    <location>
        <begin position="788"/>
        <end position="908"/>
    </location>
</feature>
<dbReference type="GO" id="GO:0051130">
    <property type="term" value="P:positive regulation of cellular component organization"/>
    <property type="evidence" value="ECO:0007669"/>
    <property type="project" value="UniProtKB-ARBA"/>
</dbReference>
<dbReference type="InterPro" id="IPR001683">
    <property type="entry name" value="PX_dom"/>
</dbReference>
<dbReference type="GO" id="GO:0005634">
    <property type="term" value="C:nucleus"/>
    <property type="evidence" value="ECO:0007669"/>
    <property type="project" value="TreeGrafter"/>
</dbReference>
<dbReference type="GO" id="GO:0035091">
    <property type="term" value="F:phosphatidylinositol binding"/>
    <property type="evidence" value="ECO:0007669"/>
    <property type="project" value="InterPro"/>
</dbReference>
<dbReference type="GO" id="GO:0030427">
    <property type="term" value="C:site of polarized growth"/>
    <property type="evidence" value="ECO:0007669"/>
    <property type="project" value="UniProtKB-ARBA"/>
</dbReference>
<keyword evidence="10" id="KW-1185">Reference proteome</keyword>
<feature type="region of interest" description="Disordered" evidence="4">
    <location>
        <begin position="912"/>
        <end position="984"/>
    </location>
</feature>
<evidence type="ECO:0000256" key="4">
    <source>
        <dbReference type="SAM" id="MobiDB-lite"/>
    </source>
</evidence>
<accession>A0A8H4M1L7</accession>
<dbReference type="InterPro" id="IPR035548">
    <property type="entry name" value="Bem1/Scd2_SH3_1"/>
</dbReference>
<dbReference type="EMBL" id="JAAAPX010000039">
    <property type="protein sequence ID" value="KAF4238360.1"/>
    <property type="molecule type" value="Genomic_DNA"/>
</dbReference>
<evidence type="ECO:0000259" key="7">
    <source>
        <dbReference type="PROSITE" id="PS50250"/>
    </source>
</evidence>
<dbReference type="FunFam" id="2.30.30.40:FF:000184">
    <property type="entry name" value="Protein kinase activator Bem1"/>
    <property type="match status" value="1"/>
</dbReference>
<proteinExistence type="predicted"/>
<dbReference type="InterPro" id="IPR001452">
    <property type="entry name" value="SH3_domain"/>
</dbReference>
<dbReference type="SUPFAM" id="SSF54277">
    <property type="entry name" value="CAD &amp; PB1 domains"/>
    <property type="match status" value="1"/>
</dbReference>
<dbReference type="FunFam" id="1.25.40.990:FF:000006">
    <property type="entry name" value="Putative SAC3/GANP domain protein"/>
    <property type="match status" value="1"/>
</dbReference>
<dbReference type="InterPro" id="IPR035550">
    <property type="entry name" value="Bem1/Scd2_PX"/>
</dbReference>
<dbReference type="Gene3D" id="1.25.40.990">
    <property type="match status" value="1"/>
</dbReference>
<dbReference type="PANTHER" id="PTHR12436">
    <property type="entry name" value="80 KDA MCM3-ASSOCIATED PROTEIN"/>
    <property type="match status" value="1"/>
</dbReference>
<feature type="region of interest" description="Disordered" evidence="4">
    <location>
        <begin position="39"/>
        <end position="62"/>
    </location>
</feature>
<dbReference type="Proteomes" id="UP000653565">
    <property type="component" value="Unassembled WGS sequence"/>
</dbReference>
<feature type="compositionally biased region" description="Polar residues" evidence="4">
    <location>
        <begin position="974"/>
        <end position="984"/>
    </location>
</feature>
<evidence type="ECO:0000259" key="8">
    <source>
        <dbReference type="PROSITE" id="PS51745"/>
    </source>
</evidence>
<dbReference type="InterPro" id="IPR045107">
    <property type="entry name" value="SAC3/GANP/THP3"/>
</dbReference>
<dbReference type="GO" id="GO:1902494">
    <property type="term" value="C:catalytic complex"/>
    <property type="evidence" value="ECO:0007669"/>
    <property type="project" value="UniProtKB-ARBA"/>
</dbReference>
<dbReference type="SMART" id="SM00312">
    <property type="entry name" value="PX"/>
    <property type="match status" value="1"/>
</dbReference>
<evidence type="ECO:0000259" key="5">
    <source>
        <dbReference type="PROSITE" id="PS50002"/>
    </source>
</evidence>
<feature type="region of interest" description="Disordered" evidence="4">
    <location>
        <begin position="573"/>
        <end position="611"/>
    </location>
</feature>
<dbReference type="Gene3D" id="2.30.30.40">
    <property type="entry name" value="SH3 Domains"/>
    <property type="match status" value="2"/>
</dbReference>
<dbReference type="InterPro" id="IPR000717">
    <property type="entry name" value="PCI_dom"/>
</dbReference>
<name>A0A8H4M1L7_9EURO</name>
<gene>
    <name evidence="9" type="ORF">CNMCM6805_006400</name>
</gene>
<dbReference type="Pfam" id="PF03399">
    <property type="entry name" value="SAC3_GANP"/>
    <property type="match status" value="1"/>
</dbReference>
<dbReference type="InterPro" id="IPR005062">
    <property type="entry name" value="SAC3/GANP/THP3_conserved"/>
</dbReference>
<dbReference type="CDD" id="cd11879">
    <property type="entry name" value="SH3_Bem1p_2"/>
    <property type="match status" value="1"/>
</dbReference>
<comment type="caution">
    <text evidence="9">The sequence shown here is derived from an EMBL/GenBank/DDBJ whole genome shotgun (WGS) entry which is preliminary data.</text>
</comment>
<dbReference type="OrthoDB" id="548867at2759"/>
<evidence type="ECO:0000256" key="3">
    <source>
        <dbReference type="PROSITE-ProRule" id="PRU00192"/>
    </source>
</evidence>
<feature type="domain" description="PB1" evidence="8">
    <location>
        <begin position="990"/>
        <end position="1067"/>
    </location>
</feature>
<organism evidence="9 10">
    <name type="scientific">Aspergillus fumigatiaffinis</name>
    <dbReference type="NCBI Taxonomy" id="340414"/>
    <lineage>
        <taxon>Eukaryota</taxon>
        <taxon>Fungi</taxon>
        <taxon>Dikarya</taxon>
        <taxon>Ascomycota</taxon>
        <taxon>Pezizomycotina</taxon>
        <taxon>Eurotiomycetes</taxon>
        <taxon>Eurotiomycetidae</taxon>
        <taxon>Eurotiales</taxon>
        <taxon>Aspergillaceae</taxon>
        <taxon>Aspergillus</taxon>
        <taxon>Aspergillus subgen. Fumigati</taxon>
    </lineage>
</organism>
<evidence type="ECO:0000256" key="1">
    <source>
        <dbReference type="ARBA" id="ARBA00022443"/>
    </source>
</evidence>
<protein>
    <recommendedName>
        <fullName evidence="11">Protein scd2/ral3</fullName>
    </recommendedName>
</protein>
<dbReference type="InterPro" id="IPR036871">
    <property type="entry name" value="PX_dom_sf"/>
</dbReference>
<dbReference type="PROSITE" id="PS50195">
    <property type="entry name" value="PX"/>
    <property type="match status" value="1"/>
</dbReference>
<dbReference type="Pfam" id="PF00564">
    <property type="entry name" value="PB1"/>
    <property type="match status" value="1"/>
</dbReference>
<dbReference type="SUPFAM" id="SSF64268">
    <property type="entry name" value="PX domain"/>
    <property type="match status" value="1"/>
</dbReference>
<dbReference type="FunFam" id="2.30.30.40:FF:000093">
    <property type="entry name" value="Protein kinase activator Bem1"/>
    <property type="match status" value="1"/>
</dbReference>
<dbReference type="SUPFAM" id="SSF50044">
    <property type="entry name" value="SH3-domain"/>
    <property type="match status" value="2"/>
</dbReference>
<dbReference type="PANTHER" id="PTHR12436:SF4">
    <property type="entry name" value="LEUKOCYTE RECEPTOR CLUSTER MEMBER 8"/>
    <property type="match status" value="1"/>
</dbReference>
<dbReference type="Gene3D" id="3.10.20.90">
    <property type="entry name" value="Phosphatidylinositol 3-kinase Catalytic Subunit, Chain A, domain 1"/>
    <property type="match status" value="1"/>
</dbReference>
<keyword evidence="1 3" id="KW-0728">SH3 domain</keyword>
<feature type="region of interest" description="Disordered" evidence="4">
    <location>
        <begin position="747"/>
        <end position="767"/>
    </location>
</feature>
<evidence type="ECO:0000256" key="2">
    <source>
        <dbReference type="ARBA" id="ARBA00022737"/>
    </source>
</evidence>
<dbReference type="PROSITE" id="PS51745">
    <property type="entry name" value="PB1"/>
    <property type="match status" value="1"/>
</dbReference>
<dbReference type="Pfam" id="PF00018">
    <property type="entry name" value="SH3_1"/>
    <property type="match status" value="2"/>
</dbReference>
<feature type="domain" description="SH3" evidence="5">
    <location>
        <begin position="625"/>
        <end position="687"/>
    </location>
</feature>
<dbReference type="PROSITE" id="PS50250">
    <property type="entry name" value="PCI"/>
    <property type="match status" value="1"/>
</dbReference>
<feature type="compositionally biased region" description="Low complexity" evidence="4">
    <location>
        <begin position="41"/>
        <end position="57"/>
    </location>
</feature>
<dbReference type="InterPro" id="IPR053793">
    <property type="entry name" value="PB1-like"/>
</dbReference>
<reference evidence="9" key="2">
    <citation type="submission" date="2020-04" db="EMBL/GenBank/DDBJ databases">
        <authorList>
            <person name="Santos R.A.C."/>
            <person name="Steenwyk J.L."/>
            <person name="Rivero-Menendez O."/>
            <person name="Mead M.E."/>
            <person name="Silva L.P."/>
            <person name="Bastos R.W."/>
            <person name="Alastruey-Izquierdo A."/>
            <person name="Goldman G.H."/>
            <person name="Rokas A."/>
        </authorList>
    </citation>
    <scope>NUCLEOTIDE SEQUENCE</scope>
    <source>
        <strain evidence="9">CNM-CM6805</strain>
    </source>
</reference>
<dbReference type="CDD" id="cd05992">
    <property type="entry name" value="PB1"/>
    <property type="match status" value="1"/>
</dbReference>
<evidence type="ECO:0000313" key="9">
    <source>
        <dbReference type="EMBL" id="KAF4238360.1"/>
    </source>
</evidence>
<evidence type="ECO:0000313" key="10">
    <source>
        <dbReference type="Proteomes" id="UP000653565"/>
    </source>
</evidence>
<feature type="domain" description="SH3" evidence="5">
    <location>
        <begin position="503"/>
        <end position="568"/>
    </location>
</feature>
<dbReference type="PROSITE" id="PS50002">
    <property type="entry name" value="SH3"/>
    <property type="match status" value="2"/>
</dbReference>
<feature type="region of interest" description="Disordered" evidence="4">
    <location>
        <begin position="147"/>
        <end position="245"/>
    </location>
</feature>
<dbReference type="GO" id="GO:0005938">
    <property type="term" value="C:cell cortex"/>
    <property type="evidence" value="ECO:0007669"/>
    <property type="project" value="UniProtKB-ARBA"/>
</dbReference>
<dbReference type="InterPro" id="IPR036028">
    <property type="entry name" value="SH3-like_dom_sf"/>
</dbReference>
<dbReference type="FunFam" id="3.30.1520.10:FF:000041">
    <property type="entry name" value="Protein kinase activator Bem1"/>
    <property type="match status" value="1"/>
</dbReference>
<feature type="domain" description="PCI" evidence="7">
    <location>
        <begin position="331"/>
        <end position="500"/>
    </location>
</feature>
<feature type="compositionally biased region" description="Basic and acidic residues" evidence="4">
    <location>
        <begin position="192"/>
        <end position="222"/>
    </location>
</feature>
<reference evidence="9" key="1">
    <citation type="journal article" date="2020" name="bioRxiv">
        <title>Genomic and phenotypic heterogeneity of clinical isolates of the human pathogens Aspergillus fumigatus, Aspergillus lentulus and Aspergillus fumigatiaffinis.</title>
        <authorList>
            <person name="dos Santos R.A.C."/>
            <person name="Steenwyk J.L."/>
            <person name="Rivero-Menendez O."/>
            <person name="Mead M.E."/>
            <person name="Silva L.P."/>
            <person name="Bastos R.W."/>
            <person name="Alastruey-Izquierdo A."/>
            <person name="Goldman G.H."/>
            <person name="Rokas A."/>
        </authorList>
    </citation>
    <scope>NUCLEOTIDE SEQUENCE</scope>
    <source>
        <strain evidence="9">CNM-CM6805</strain>
    </source>
</reference>
<feature type="compositionally biased region" description="Low complexity" evidence="4">
    <location>
        <begin position="928"/>
        <end position="948"/>
    </location>
</feature>